<name>F4PHS4_CACFS</name>
<dbReference type="GeneID" id="14876803"/>
<evidence type="ECO:0000256" key="1">
    <source>
        <dbReference type="SAM" id="MobiDB-lite"/>
    </source>
</evidence>
<dbReference type="KEGG" id="dfa:DFA_03506"/>
<reference evidence="3" key="1">
    <citation type="journal article" date="2011" name="Genome Res.">
        <title>Phylogeny-wide analysis of social amoeba genomes highlights ancient origins for complex intercellular communication.</title>
        <authorList>
            <person name="Heidel A.J."/>
            <person name="Lawal H.M."/>
            <person name="Felder M."/>
            <person name="Schilde C."/>
            <person name="Helps N.R."/>
            <person name="Tunggal B."/>
            <person name="Rivero F."/>
            <person name="John U."/>
            <person name="Schleicher M."/>
            <person name="Eichinger L."/>
            <person name="Platzer M."/>
            <person name="Noegel A.A."/>
            <person name="Schaap P."/>
            <person name="Gloeckner G."/>
        </authorList>
    </citation>
    <scope>NUCLEOTIDE SEQUENCE [LARGE SCALE GENOMIC DNA]</scope>
    <source>
        <strain evidence="3">SH3</strain>
    </source>
</reference>
<keyword evidence="3" id="KW-1185">Reference proteome</keyword>
<evidence type="ECO:0000313" key="3">
    <source>
        <dbReference type="Proteomes" id="UP000007797"/>
    </source>
</evidence>
<feature type="compositionally biased region" description="Basic and acidic residues" evidence="1">
    <location>
        <begin position="72"/>
        <end position="90"/>
    </location>
</feature>
<accession>F4PHS4</accession>
<gene>
    <name evidence="2" type="ORF">DFA_03506</name>
</gene>
<dbReference type="AlphaFoldDB" id="F4PHS4"/>
<dbReference type="Proteomes" id="UP000007797">
    <property type="component" value="Unassembled WGS sequence"/>
</dbReference>
<proteinExistence type="predicted"/>
<feature type="region of interest" description="Disordered" evidence="1">
    <location>
        <begin position="68"/>
        <end position="90"/>
    </location>
</feature>
<sequence>MTTTIPLIVQKQILKLLLNCDLIPKKVKLSLDLVSKQWFKWICDWVDHSYVLSMSIPFTILDHLNRQSGKSAPKDMIERESAQRQKKENQEKGVFDTRVWRVIRHIQFQYSVPLHTDYLTNITYNTSLELETHEKEQIQEYLEELSSIRGLDTNDKSFNVSELKRSIFYDSVLRRGKSLSSLTDVLLNGNEPIRDFIQLGCPKRLVIQFFSLPLGTPSDEFYQSIFQQSNTKLESLEFQHIDDPTNMLTWLQPSLFPSIRTIKYTDTRVDINDKTVAQLIHTFYTIINIHYATPDRHAFSHLYLKLAKLADLSPLETLHVRKLTVAAQNKAPSSKPLNFSSNQSIKSLVLGGRLVVTFPPKLESLKVTDCSFTSLGRLMDANTRDNTVPLDVQLTYHFSLLATERIQKNNSFHWVSQLN</sequence>
<dbReference type="EMBL" id="GL883006">
    <property type="protein sequence ID" value="EGG25258.1"/>
    <property type="molecule type" value="Genomic_DNA"/>
</dbReference>
<organism evidence="2 3">
    <name type="scientific">Cavenderia fasciculata</name>
    <name type="common">Slime mold</name>
    <name type="synonym">Dictyostelium fasciculatum</name>
    <dbReference type="NCBI Taxonomy" id="261658"/>
    <lineage>
        <taxon>Eukaryota</taxon>
        <taxon>Amoebozoa</taxon>
        <taxon>Evosea</taxon>
        <taxon>Eumycetozoa</taxon>
        <taxon>Dictyostelia</taxon>
        <taxon>Acytosteliales</taxon>
        <taxon>Cavenderiaceae</taxon>
        <taxon>Cavenderia</taxon>
    </lineage>
</organism>
<evidence type="ECO:0000313" key="2">
    <source>
        <dbReference type="EMBL" id="EGG25258.1"/>
    </source>
</evidence>
<dbReference type="RefSeq" id="XP_004363109.1">
    <property type="nucleotide sequence ID" value="XM_004363052.1"/>
</dbReference>
<protein>
    <submittedName>
        <fullName evidence="2">Uncharacterized protein</fullName>
    </submittedName>
</protein>